<evidence type="ECO:0000313" key="11">
    <source>
        <dbReference type="Proteomes" id="UP000538666"/>
    </source>
</evidence>
<feature type="domain" description="ABC transmembrane type-1" evidence="9">
    <location>
        <begin position="64"/>
        <end position="251"/>
    </location>
</feature>
<dbReference type="InterPro" id="IPR000515">
    <property type="entry name" value="MetI-like"/>
</dbReference>
<keyword evidence="11" id="KW-1185">Reference proteome</keyword>
<feature type="transmembrane region" description="Helical" evidence="8">
    <location>
        <begin position="58"/>
        <end position="83"/>
    </location>
</feature>
<feature type="transmembrane region" description="Helical" evidence="8">
    <location>
        <begin position="130"/>
        <end position="153"/>
    </location>
</feature>
<dbReference type="RefSeq" id="WP_231581302.1">
    <property type="nucleotide sequence ID" value="NZ_JACHEK010000005.1"/>
</dbReference>
<dbReference type="PANTHER" id="PTHR43848">
    <property type="entry name" value="PUTRESCINE TRANSPORT SYSTEM PERMEASE PROTEIN POTI"/>
    <property type="match status" value="1"/>
</dbReference>
<gene>
    <name evidence="10" type="ORF">HNQ77_002755</name>
</gene>
<keyword evidence="5 8" id="KW-0812">Transmembrane</keyword>
<evidence type="ECO:0000256" key="6">
    <source>
        <dbReference type="ARBA" id="ARBA00022989"/>
    </source>
</evidence>
<feature type="transmembrane region" description="Helical" evidence="8">
    <location>
        <begin position="103"/>
        <end position="124"/>
    </location>
</feature>
<comment type="subcellular location">
    <subcellularLocation>
        <location evidence="1 8">Cell membrane</location>
        <topology evidence="1 8">Multi-pass membrane protein</topology>
    </subcellularLocation>
</comment>
<dbReference type="SUPFAM" id="SSF161098">
    <property type="entry name" value="MetI-like"/>
    <property type="match status" value="1"/>
</dbReference>
<dbReference type="GO" id="GO:0005886">
    <property type="term" value="C:plasma membrane"/>
    <property type="evidence" value="ECO:0007669"/>
    <property type="project" value="UniProtKB-SubCell"/>
</dbReference>
<dbReference type="GO" id="GO:0055085">
    <property type="term" value="P:transmembrane transport"/>
    <property type="evidence" value="ECO:0007669"/>
    <property type="project" value="InterPro"/>
</dbReference>
<dbReference type="Pfam" id="PF00528">
    <property type="entry name" value="BPD_transp_1"/>
    <property type="match status" value="1"/>
</dbReference>
<proteinExistence type="inferred from homology"/>
<evidence type="ECO:0000256" key="1">
    <source>
        <dbReference type="ARBA" id="ARBA00004651"/>
    </source>
</evidence>
<organism evidence="10 11">
    <name type="scientific">Silvibacterium bohemicum</name>
    <dbReference type="NCBI Taxonomy" id="1577686"/>
    <lineage>
        <taxon>Bacteria</taxon>
        <taxon>Pseudomonadati</taxon>
        <taxon>Acidobacteriota</taxon>
        <taxon>Terriglobia</taxon>
        <taxon>Terriglobales</taxon>
        <taxon>Acidobacteriaceae</taxon>
        <taxon>Silvibacterium</taxon>
    </lineage>
</organism>
<comment type="caution">
    <text evidence="10">The sequence shown here is derived from an EMBL/GenBank/DDBJ whole genome shotgun (WGS) entry which is preliminary data.</text>
</comment>
<dbReference type="Proteomes" id="UP000538666">
    <property type="component" value="Unassembled WGS sequence"/>
</dbReference>
<accession>A0A841JYJ7</accession>
<feature type="transmembrane region" description="Helical" evidence="8">
    <location>
        <begin position="189"/>
        <end position="211"/>
    </location>
</feature>
<reference evidence="10 11" key="1">
    <citation type="submission" date="2020-08" db="EMBL/GenBank/DDBJ databases">
        <title>Genomic Encyclopedia of Type Strains, Phase IV (KMG-IV): sequencing the most valuable type-strain genomes for metagenomic binning, comparative biology and taxonomic classification.</title>
        <authorList>
            <person name="Goeker M."/>
        </authorList>
    </citation>
    <scope>NUCLEOTIDE SEQUENCE [LARGE SCALE GENOMIC DNA]</scope>
    <source>
        <strain evidence="10 11">DSM 103733</strain>
    </source>
</reference>
<dbReference type="InterPro" id="IPR051789">
    <property type="entry name" value="Bact_Polyamine_Transport"/>
</dbReference>
<dbReference type="PANTHER" id="PTHR43848:SF2">
    <property type="entry name" value="PUTRESCINE TRANSPORT SYSTEM PERMEASE PROTEIN POTI"/>
    <property type="match status" value="1"/>
</dbReference>
<evidence type="ECO:0000256" key="5">
    <source>
        <dbReference type="ARBA" id="ARBA00022692"/>
    </source>
</evidence>
<dbReference type="PROSITE" id="PS50928">
    <property type="entry name" value="ABC_TM1"/>
    <property type="match status" value="1"/>
</dbReference>
<evidence type="ECO:0000259" key="9">
    <source>
        <dbReference type="PROSITE" id="PS50928"/>
    </source>
</evidence>
<evidence type="ECO:0000256" key="4">
    <source>
        <dbReference type="ARBA" id="ARBA00022475"/>
    </source>
</evidence>
<evidence type="ECO:0000256" key="8">
    <source>
        <dbReference type="RuleBase" id="RU363032"/>
    </source>
</evidence>
<sequence>MTAHRRPVALSSFAACAYAFLYLPIAVLILYSLNRDGVGGFPPRHLTLDWYAMLFSDFAMWNAVGNSAIVAIAAVALSMLIGFPAAYTLDRYDFPGKAAFQRLILLPLIVPGVITGISLLLLAVGSGLRLSLLTVILGHATALTAVATTEIFAGFSKLDRSLEEASADLGANAWQTLWRITLPLLRTSLIGTALLVFTLSMDEIAVTFFLIGRENTLPLEIWSRLRRGATPEMNAISTLIFLFSVAMIFVSQRLIGRGQGGEQTAALSEALVTGAAE</sequence>
<evidence type="ECO:0000256" key="2">
    <source>
        <dbReference type="ARBA" id="ARBA00007069"/>
    </source>
</evidence>
<keyword evidence="7 8" id="KW-0472">Membrane</keyword>
<evidence type="ECO:0000256" key="7">
    <source>
        <dbReference type="ARBA" id="ARBA00023136"/>
    </source>
</evidence>
<dbReference type="CDD" id="cd06261">
    <property type="entry name" value="TM_PBP2"/>
    <property type="match status" value="1"/>
</dbReference>
<dbReference type="InterPro" id="IPR035906">
    <property type="entry name" value="MetI-like_sf"/>
</dbReference>
<evidence type="ECO:0000313" key="10">
    <source>
        <dbReference type="EMBL" id="MBB6144799.1"/>
    </source>
</evidence>
<keyword evidence="3 8" id="KW-0813">Transport</keyword>
<evidence type="ECO:0000256" key="3">
    <source>
        <dbReference type="ARBA" id="ARBA00022448"/>
    </source>
</evidence>
<keyword evidence="4" id="KW-1003">Cell membrane</keyword>
<dbReference type="Gene3D" id="1.10.3720.10">
    <property type="entry name" value="MetI-like"/>
    <property type="match status" value="1"/>
</dbReference>
<comment type="similarity">
    <text evidence="2">Belongs to the binding-protein-dependent transport system permease family. CysTW subfamily.</text>
</comment>
<protein>
    <submittedName>
        <fullName evidence="10">Spermidine/putrescine transport system permease protein</fullName>
    </submittedName>
</protein>
<feature type="transmembrane region" description="Helical" evidence="8">
    <location>
        <begin position="12"/>
        <end position="33"/>
    </location>
</feature>
<name>A0A841JYJ7_9BACT</name>
<feature type="transmembrane region" description="Helical" evidence="8">
    <location>
        <begin position="231"/>
        <end position="250"/>
    </location>
</feature>
<dbReference type="AlphaFoldDB" id="A0A841JYJ7"/>
<dbReference type="EMBL" id="JACHEK010000005">
    <property type="protein sequence ID" value="MBB6144799.1"/>
    <property type="molecule type" value="Genomic_DNA"/>
</dbReference>
<keyword evidence="6 8" id="KW-1133">Transmembrane helix</keyword>